<sequence>MVFLSILLYSLLQIEVYRASALYLEDALAASNLASAIIDIEEYGSTQNLIIGDPLLAFDRYTTALKGNLNLDDSWQCENKRMISGRVEVIDYVIYNCVKEKIYACRVGEEGILASWEGTLGQERAPNGILVESTGVYSEITFPVEGILGVCTQARKGKLVDIVAND</sequence>
<evidence type="ECO:0000313" key="1">
    <source>
        <dbReference type="EMBL" id="HIW82088.1"/>
    </source>
</evidence>
<organism evidence="1 2">
    <name type="scientific">Candidatus Acetatifactor stercoripullorum</name>
    <dbReference type="NCBI Taxonomy" id="2838414"/>
    <lineage>
        <taxon>Bacteria</taxon>
        <taxon>Bacillati</taxon>
        <taxon>Bacillota</taxon>
        <taxon>Clostridia</taxon>
        <taxon>Lachnospirales</taxon>
        <taxon>Lachnospiraceae</taxon>
        <taxon>Acetatifactor</taxon>
    </lineage>
</organism>
<reference evidence="1" key="1">
    <citation type="journal article" date="2021" name="PeerJ">
        <title>Extensive microbial diversity within the chicken gut microbiome revealed by metagenomics and culture.</title>
        <authorList>
            <person name="Gilroy R."/>
            <person name="Ravi A."/>
            <person name="Getino M."/>
            <person name="Pursley I."/>
            <person name="Horton D.L."/>
            <person name="Alikhan N.F."/>
            <person name="Baker D."/>
            <person name="Gharbi K."/>
            <person name="Hall N."/>
            <person name="Watson M."/>
            <person name="Adriaenssens E.M."/>
            <person name="Foster-Nyarko E."/>
            <person name="Jarju S."/>
            <person name="Secka A."/>
            <person name="Antonio M."/>
            <person name="Oren A."/>
            <person name="Chaudhuri R.R."/>
            <person name="La Ragione R."/>
            <person name="Hildebrand F."/>
            <person name="Pallen M.J."/>
        </authorList>
    </citation>
    <scope>NUCLEOTIDE SEQUENCE</scope>
    <source>
        <strain evidence="1">CHK195-6426</strain>
    </source>
</reference>
<comment type="caution">
    <text evidence="1">The sequence shown here is derived from an EMBL/GenBank/DDBJ whole genome shotgun (WGS) entry which is preliminary data.</text>
</comment>
<accession>A0A9D1R7S7</accession>
<reference evidence="1" key="2">
    <citation type="submission" date="2021-04" db="EMBL/GenBank/DDBJ databases">
        <authorList>
            <person name="Gilroy R."/>
        </authorList>
    </citation>
    <scope>NUCLEOTIDE SEQUENCE</scope>
    <source>
        <strain evidence="1">CHK195-6426</strain>
    </source>
</reference>
<dbReference type="EMBL" id="DXGH01000064">
    <property type="protein sequence ID" value="HIW82088.1"/>
    <property type="molecule type" value="Genomic_DNA"/>
</dbReference>
<gene>
    <name evidence="1" type="ORF">H9742_11350</name>
</gene>
<evidence type="ECO:0000313" key="2">
    <source>
        <dbReference type="Proteomes" id="UP000824265"/>
    </source>
</evidence>
<proteinExistence type="predicted"/>
<dbReference type="Proteomes" id="UP000824265">
    <property type="component" value="Unassembled WGS sequence"/>
</dbReference>
<dbReference type="AlphaFoldDB" id="A0A9D1R7S7"/>
<name>A0A9D1R7S7_9FIRM</name>
<protein>
    <submittedName>
        <fullName evidence="1">Uncharacterized protein</fullName>
    </submittedName>
</protein>